<evidence type="ECO:0000256" key="2">
    <source>
        <dbReference type="SAM" id="Phobius"/>
    </source>
</evidence>
<feature type="transmembrane region" description="Helical" evidence="2">
    <location>
        <begin position="204"/>
        <end position="226"/>
    </location>
</feature>
<proteinExistence type="predicted"/>
<dbReference type="Proteomes" id="UP000831467">
    <property type="component" value="Chromosome"/>
</dbReference>
<dbReference type="RefSeq" id="WP_247982506.1">
    <property type="nucleotide sequence ID" value="NZ_CP078076.1"/>
</dbReference>
<keyword evidence="2" id="KW-0812">Transmembrane</keyword>
<feature type="compositionally biased region" description="Low complexity" evidence="1">
    <location>
        <begin position="123"/>
        <end position="137"/>
    </location>
</feature>
<feature type="transmembrane region" description="Helical" evidence="2">
    <location>
        <begin position="45"/>
        <end position="65"/>
    </location>
</feature>
<evidence type="ECO:0000256" key="1">
    <source>
        <dbReference type="SAM" id="MobiDB-lite"/>
    </source>
</evidence>
<organism evidence="3 4">
    <name type="scientific">Microbacterium sufflavum</name>
    <dbReference type="NCBI Taxonomy" id="2851649"/>
    <lineage>
        <taxon>Bacteria</taxon>
        <taxon>Bacillati</taxon>
        <taxon>Actinomycetota</taxon>
        <taxon>Actinomycetes</taxon>
        <taxon>Micrococcales</taxon>
        <taxon>Microbacteriaceae</taxon>
        <taxon>Microbacterium</taxon>
    </lineage>
</organism>
<keyword evidence="2" id="KW-1133">Transmembrane helix</keyword>
<feature type="transmembrane region" description="Helical" evidence="2">
    <location>
        <begin position="12"/>
        <end position="33"/>
    </location>
</feature>
<gene>
    <name evidence="3" type="ORF">KV394_05610</name>
</gene>
<evidence type="ECO:0000313" key="4">
    <source>
        <dbReference type="Proteomes" id="UP000831467"/>
    </source>
</evidence>
<keyword evidence="4" id="KW-1185">Reference proteome</keyword>
<sequence length="319" mass="33491">MELFGGLPLPLSLAVLALIDGLSVGTLLIPVFLLLHPGRVRAGRIVLYLVTIAGFYLAVGLLFLWGLVNLADVASDFLASPAGMITRLLVGVALLITAFAMPTSKPAAVGDGERQPPRVSPWTGRPSASGRASAATPDPAPLFRAAASDPEPEPRWIGASSDSPVAATGSALERPESATTGHARPRPGRLLRWRERLLDPRTRGFAVMAVAIAAGLVEVATMLPYLVAMAMLADAGVDTPFRVLALVGYCALMIAPALVLLVLRLVAAPLVQRPLERFAAWMERTGAENTAWIIGVIGFLIARSAATELGLFDALGSIL</sequence>
<accession>A0ABY4IG47</accession>
<dbReference type="EMBL" id="CP078076">
    <property type="protein sequence ID" value="UPL10610.1"/>
    <property type="molecule type" value="Genomic_DNA"/>
</dbReference>
<name>A0ABY4IG47_9MICO</name>
<keyword evidence="2" id="KW-0472">Membrane</keyword>
<dbReference type="InterPro" id="IPR021315">
    <property type="entry name" value="Gap/Sap"/>
</dbReference>
<feature type="transmembrane region" description="Helical" evidence="2">
    <location>
        <begin position="77"/>
        <end position="100"/>
    </location>
</feature>
<feature type="transmembrane region" description="Helical" evidence="2">
    <location>
        <begin position="246"/>
        <end position="271"/>
    </location>
</feature>
<dbReference type="Pfam" id="PF11139">
    <property type="entry name" value="SfLAP"/>
    <property type="match status" value="1"/>
</dbReference>
<feature type="transmembrane region" description="Helical" evidence="2">
    <location>
        <begin position="291"/>
        <end position="312"/>
    </location>
</feature>
<protein>
    <submittedName>
        <fullName evidence="3">GAP family protein</fullName>
    </submittedName>
</protein>
<evidence type="ECO:0000313" key="3">
    <source>
        <dbReference type="EMBL" id="UPL10610.1"/>
    </source>
</evidence>
<reference evidence="3 4" key="1">
    <citation type="submission" date="2021-06" db="EMBL/GenBank/DDBJ databases">
        <title>Genome-based taxonomic framework of Microbacterium strains isolated from marine environment, the description of four new species and reclassification of four preexisting species.</title>
        <authorList>
            <person name="Lee S.D."/>
            <person name="Kim S.-M."/>
            <person name="Byeon Y.-S."/>
            <person name="Yang H.L."/>
            <person name="Kim I.S."/>
        </authorList>
    </citation>
    <scope>NUCLEOTIDE SEQUENCE [LARGE SCALE GENOMIC DNA]</scope>
    <source>
        <strain evidence="3 4">SSW1-51</strain>
    </source>
</reference>
<feature type="region of interest" description="Disordered" evidence="1">
    <location>
        <begin position="106"/>
        <end position="186"/>
    </location>
</feature>